<dbReference type="EMBL" id="FOLL01000011">
    <property type="protein sequence ID" value="SFC45304.1"/>
    <property type="molecule type" value="Genomic_DNA"/>
</dbReference>
<dbReference type="SUPFAM" id="SSF56601">
    <property type="entry name" value="beta-lactamase/transpeptidase-like"/>
    <property type="match status" value="1"/>
</dbReference>
<dbReference type="InterPro" id="IPR050491">
    <property type="entry name" value="AmpC-like"/>
</dbReference>
<name>A0A1I1J9S3_9SPHI</name>
<evidence type="ECO:0000313" key="3">
    <source>
        <dbReference type="Proteomes" id="UP000199577"/>
    </source>
</evidence>
<organism evidence="2 3">
    <name type="scientific">Parapedobacter composti</name>
    <dbReference type="NCBI Taxonomy" id="623281"/>
    <lineage>
        <taxon>Bacteria</taxon>
        <taxon>Pseudomonadati</taxon>
        <taxon>Bacteroidota</taxon>
        <taxon>Sphingobacteriia</taxon>
        <taxon>Sphingobacteriales</taxon>
        <taxon>Sphingobacteriaceae</taxon>
        <taxon>Parapedobacter</taxon>
    </lineage>
</organism>
<evidence type="ECO:0000259" key="1">
    <source>
        <dbReference type="Pfam" id="PF00144"/>
    </source>
</evidence>
<dbReference type="Proteomes" id="UP000199577">
    <property type="component" value="Unassembled WGS sequence"/>
</dbReference>
<dbReference type="InterPro" id="IPR001466">
    <property type="entry name" value="Beta-lactam-related"/>
</dbReference>
<proteinExistence type="predicted"/>
<evidence type="ECO:0000313" key="2">
    <source>
        <dbReference type="EMBL" id="SFC45304.1"/>
    </source>
</evidence>
<dbReference type="AlphaFoldDB" id="A0A1I1J9S3"/>
<dbReference type="PROSITE" id="PS51257">
    <property type="entry name" value="PROKAR_LIPOPROTEIN"/>
    <property type="match status" value="1"/>
</dbReference>
<protein>
    <submittedName>
        <fullName evidence="2">CubicO group peptidase, beta-lactamase class C family</fullName>
    </submittedName>
</protein>
<dbReference type="OrthoDB" id="846150at2"/>
<feature type="domain" description="Beta-lactamase-related" evidence="1">
    <location>
        <begin position="42"/>
        <end position="354"/>
    </location>
</feature>
<dbReference type="Gene3D" id="3.40.710.10">
    <property type="entry name" value="DD-peptidase/beta-lactamase superfamily"/>
    <property type="match status" value="1"/>
</dbReference>
<dbReference type="PANTHER" id="PTHR46825:SF9">
    <property type="entry name" value="BETA-LACTAMASE-RELATED DOMAIN-CONTAINING PROTEIN"/>
    <property type="match status" value="1"/>
</dbReference>
<accession>A0A1I1J9S3</accession>
<sequence length="375" mass="41069">MDIKELMKMRLFTVLTVAFICGCSKSDDGPAAPPEQTDMEKVDDLVYRYMSQHAVPGATLAVSKDGKLVYAKAYGFADRETAERMTTDTRSRISSISKSVTAIAIMKLYEAGKLGLDDKIFGTDGILGDDFGSVRPYRSYITDLTVKHCLSHHVGGWGNTSNDPTGMRNELDAPQLISYIIDNVPLSSPPGTSYAYSNVGFMILGRVIEKISQKPYEQFVKDEILEPLGITSMEIGGNTLSDRKPNESRYHQASAYTQNFARRDANGGWIATATDLTRLFVHVDGFPSVPDILQSSTIQTMTSPPFSHTGYALGFMVQGSTWYHGGSFSGSRSHFVRTGTGMIAAILVNNNATQLDALLNNIINAPVTWPDNDLF</sequence>
<keyword evidence="3" id="KW-1185">Reference proteome</keyword>
<gene>
    <name evidence="2" type="ORF">SAMN05421747_11194</name>
</gene>
<dbReference type="Pfam" id="PF00144">
    <property type="entry name" value="Beta-lactamase"/>
    <property type="match status" value="1"/>
</dbReference>
<dbReference type="InterPro" id="IPR012338">
    <property type="entry name" value="Beta-lactam/transpept-like"/>
</dbReference>
<reference evidence="2 3" key="1">
    <citation type="submission" date="2016-10" db="EMBL/GenBank/DDBJ databases">
        <authorList>
            <person name="de Groot N.N."/>
        </authorList>
    </citation>
    <scope>NUCLEOTIDE SEQUENCE [LARGE SCALE GENOMIC DNA]</scope>
    <source>
        <strain evidence="2 3">DSM 22900</strain>
    </source>
</reference>
<dbReference type="STRING" id="623281.SAMN05421747_11194"/>
<dbReference type="PANTHER" id="PTHR46825">
    <property type="entry name" value="D-ALANYL-D-ALANINE-CARBOXYPEPTIDASE/ENDOPEPTIDASE AMPH"/>
    <property type="match status" value="1"/>
</dbReference>